<feature type="domain" description="HTH araC/xylS-type" evidence="4">
    <location>
        <begin position="177"/>
        <end position="275"/>
    </location>
</feature>
<evidence type="ECO:0000256" key="2">
    <source>
        <dbReference type="ARBA" id="ARBA00023125"/>
    </source>
</evidence>
<dbReference type="Proteomes" id="UP000001317">
    <property type="component" value="Chromosome"/>
</dbReference>
<protein>
    <submittedName>
        <fullName evidence="5">Transcriptional regulator, AraC family</fullName>
    </submittedName>
</protein>
<dbReference type="SUPFAM" id="SSF46689">
    <property type="entry name" value="Homeodomain-like"/>
    <property type="match status" value="1"/>
</dbReference>
<accession>B0TLM3</accession>
<evidence type="ECO:0000313" key="5">
    <source>
        <dbReference type="EMBL" id="ABZ75973.1"/>
    </source>
</evidence>
<dbReference type="OrthoDB" id="9814125at2"/>
<organism evidence="5 6">
    <name type="scientific">Shewanella halifaxensis (strain HAW-EB4)</name>
    <dbReference type="NCBI Taxonomy" id="458817"/>
    <lineage>
        <taxon>Bacteria</taxon>
        <taxon>Pseudomonadati</taxon>
        <taxon>Pseudomonadota</taxon>
        <taxon>Gammaproteobacteria</taxon>
        <taxon>Alteromonadales</taxon>
        <taxon>Shewanellaceae</taxon>
        <taxon>Shewanella</taxon>
    </lineage>
</organism>
<keyword evidence="2" id="KW-0238">DNA-binding</keyword>
<dbReference type="KEGG" id="shl:Shal_1407"/>
<proteinExistence type="predicted"/>
<dbReference type="SMART" id="SM00342">
    <property type="entry name" value="HTH_ARAC"/>
    <property type="match status" value="1"/>
</dbReference>
<gene>
    <name evidence="5" type="ordered locus">Shal_1407</name>
</gene>
<dbReference type="GO" id="GO:0003700">
    <property type="term" value="F:DNA-binding transcription factor activity"/>
    <property type="evidence" value="ECO:0007669"/>
    <property type="project" value="InterPro"/>
</dbReference>
<dbReference type="PANTHER" id="PTHR43280:SF32">
    <property type="entry name" value="TRANSCRIPTIONAL REGULATORY PROTEIN"/>
    <property type="match status" value="1"/>
</dbReference>
<dbReference type="SUPFAM" id="SSF51182">
    <property type="entry name" value="RmlC-like cupins"/>
    <property type="match status" value="1"/>
</dbReference>
<name>B0TLM3_SHEHH</name>
<dbReference type="PANTHER" id="PTHR43280">
    <property type="entry name" value="ARAC-FAMILY TRANSCRIPTIONAL REGULATOR"/>
    <property type="match status" value="1"/>
</dbReference>
<evidence type="ECO:0000259" key="4">
    <source>
        <dbReference type="PROSITE" id="PS01124"/>
    </source>
</evidence>
<sequence length="277" mass="32361">MNIPNVMYRERHEKMELFSLESFTQRSKLYSPAPSDLHRVDFHCLLRHKSHGSHCIDFKNYEYKPGDMVYIAPGQVHAYDFNNTPCGEVIIFTKAYYQEIKSYLPDDPLQLCKQAPVWQPDQALSEIIDRTLELIDLQQHSALPSISNKLLFTNLLVNISQTQKKFITEPQQKFKYQELITLVYNNMNTTRHAKDYAKLMAMSYSKLNNICLKASGNTLKRSIDNQIILEAKRILVTESLNINQLSEHLGFDETTNFVKFFNRHTGISPKQFRQHRL</sequence>
<dbReference type="STRING" id="458817.Shal_1407"/>
<dbReference type="eggNOG" id="COG2207">
    <property type="taxonomic scope" value="Bacteria"/>
</dbReference>
<dbReference type="AlphaFoldDB" id="B0TLM3"/>
<dbReference type="PROSITE" id="PS01124">
    <property type="entry name" value="HTH_ARAC_FAMILY_2"/>
    <property type="match status" value="1"/>
</dbReference>
<dbReference type="Gene3D" id="1.10.10.60">
    <property type="entry name" value="Homeodomain-like"/>
    <property type="match status" value="1"/>
</dbReference>
<dbReference type="InterPro" id="IPR011051">
    <property type="entry name" value="RmlC_Cupin_sf"/>
</dbReference>
<keyword evidence="3" id="KW-0804">Transcription</keyword>
<keyword evidence="1" id="KW-0805">Transcription regulation</keyword>
<dbReference type="EMBL" id="CP000931">
    <property type="protein sequence ID" value="ABZ75973.1"/>
    <property type="molecule type" value="Genomic_DNA"/>
</dbReference>
<keyword evidence="6" id="KW-1185">Reference proteome</keyword>
<dbReference type="GO" id="GO:0043565">
    <property type="term" value="F:sequence-specific DNA binding"/>
    <property type="evidence" value="ECO:0007669"/>
    <property type="project" value="InterPro"/>
</dbReference>
<evidence type="ECO:0000256" key="3">
    <source>
        <dbReference type="ARBA" id="ARBA00023163"/>
    </source>
</evidence>
<dbReference type="InterPro" id="IPR009057">
    <property type="entry name" value="Homeodomain-like_sf"/>
</dbReference>
<dbReference type="Pfam" id="PF12833">
    <property type="entry name" value="HTH_18"/>
    <property type="match status" value="1"/>
</dbReference>
<evidence type="ECO:0000256" key="1">
    <source>
        <dbReference type="ARBA" id="ARBA00023015"/>
    </source>
</evidence>
<dbReference type="RefSeq" id="WP_012276513.1">
    <property type="nucleotide sequence ID" value="NC_010334.1"/>
</dbReference>
<evidence type="ECO:0000313" key="6">
    <source>
        <dbReference type="Proteomes" id="UP000001317"/>
    </source>
</evidence>
<dbReference type="InterPro" id="IPR018060">
    <property type="entry name" value="HTH_AraC"/>
</dbReference>
<dbReference type="HOGENOM" id="CLU_000445_88_2_6"/>
<reference evidence="5" key="1">
    <citation type="submission" date="2008-01" db="EMBL/GenBank/DDBJ databases">
        <title>Complete sequence of Shewanella halifaxensis HAW-EB4.</title>
        <authorList>
            <consortium name="US DOE Joint Genome Institute"/>
            <person name="Copeland A."/>
            <person name="Lucas S."/>
            <person name="Lapidus A."/>
            <person name="Glavina del Rio T."/>
            <person name="Dalin E."/>
            <person name="Tice H."/>
            <person name="Bruce D."/>
            <person name="Goodwin L."/>
            <person name="Pitluck S."/>
            <person name="Sims D."/>
            <person name="Brettin T."/>
            <person name="Detter J.C."/>
            <person name="Han C."/>
            <person name="Kuske C.R."/>
            <person name="Schmutz J."/>
            <person name="Larimer F."/>
            <person name="Land M."/>
            <person name="Hauser L."/>
            <person name="Kyrpides N."/>
            <person name="Kim E."/>
            <person name="Zhao J.-S."/>
            <person name="Richardson P."/>
        </authorList>
    </citation>
    <scope>NUCLEOTIDE SEQUENCE [LARGE SCALE GENOMIC DNA]</scope>
    <source>
        <strain evidence="5">HAW-EB4</strain>
    </source>
</reference>